<comment type="caution">
    <text evidence="4">The sequence shown here is derived from an EMBL/GenBank/DDBJ whole genome shotgun (WGS) entry which is preliminary data.</text>
</comment>
<dbReference type="Pfam" id="PF01757">
    <property type="entry name" value="Acyl_transf_3"/>
    <property type="match status" value="1"/>
</dbReference>
<feature type="transmembrane region" description="Helical" evidence="2">
    <location>
        <begin position="169"/>
        <end position="188"/>
    </location>
</feature>
<sequence>MALDIAPIPGRRHSGLTGRTYTPAPAATADANTSVATKRDGAIDAVRTVCLLGVVVLHALMVGASPAADGTLATSVAMHGNAWFAPMTWILQVMPMFFIAGGFASLAQWRRVRERGGHWTQYAALRIGRLLIPAAIMIFAVGTVIAIATASGLNPDLAAEAGYRIGQPLWFLAVYLGVSGLVPAMAHLHDRAPALTLAALAAGIVAVDVTRLVSSIEGIGFLNLAFAWLFAQQLGFALQDGWASAWSRRSLFAGLGGAVGAIALLVTLGPWSADLITNLNPPTIVLSLLAVAHWFLLRLVKPALDRRLAEPRAIRALSAANPLAMTVYLWHMPIVMVLVGGMWAAGLPLPEPHSGAWWATRLPWLLTIIVLVVAAAPTLSRIERIRLPSADRLPAWRAVAMIALSVTGVAVVLLSGLGNFAAVLIGTGCAALAIACSLRTPTDHPDARRKRHA</sequence>
<feature type="transmembrane region" description="Helical" evidence="2">
    <location>
        <begin position="283"/>
        <end position="300"/>
    </location>
</feature>
<keyword evidence="2" id="KW-1133">Transmembrane helix</keyword>
<reference evidence="4" key="1">
    <citation type="journal article" date="2021" name="PeerJ">
        <title>Extensive microbial diversity within the chicken gut microbiome revealed by metagenomics and culture.</title>
        <authorList>
            <person name="Gilroy R."/>
            <person name="Ravi A."/>
            <person name="Getino M."/>
            <person name="Pursley I."/>
            <person name="Horton D.L."/>
            <person name="Alikhan N.F."/>
            <person name="Baker D."/>
            <person name="Gharbi K."/>
            <person name="Hall N."/>
            <person name="Watson M."/>
            <person name="Adriaenssens E.M."/>
            <person name="Foster-Nyarko E."/>
            <person name="Jarju S."/>
            <person name="Secka A."/>
            <person name="Antonio M."/>
            <person name="Oren A."/>
            <person name="Chaudhuri R.R."/>
            <person name="La Ragione R."/>
            <person name="Hildebrand F."/>
            <person name="Pallen M.J."/>
        </authorList>
    </citation>
    <scope>NUCLEOTIDE SEQUENCE</scope>
    <source>
        <strain evidence="4">ChiGjej1B1-98</strain>
    </source>
</reference>
<organism evidence="4 5">
    <name type="scientific">Candidatus Agrococcus pullicola</name>
    <dbReference type="NCBI Taxonomy" id="2838429"/>
    <lineage>
        <taxon>Bacteria</taxon>
        <taxon>Bacillati</taxon>
        <taxon>Actinomycetota</taxon>
        <taxon>Actinomycetes</taxon>
        <taxon>Micrococcales</taxon>
        <taxon>Microbacteriaceae</taxon>
        <taxon>Agrococcus</taxon>
    </lineage>
</organism>
<feature type="transmembrane region" description="Helical" evidence="2">
    <location>
        <begin position="130"/>
        <end position="149"/>
    </location>
</feature>
<proteinExistence type="predicted"/>
<feature type="transmembrane region" description="Helical" evidence="2">
    <location>
        <begin position="195"/>
        <end position="213"/>
    </location>
</feature>
<keyword evidence="2" id="KW-0812">Transmembrane</keyword>
<dbReference type="Proteomes" id="UP000824005">
    <property type="component" value="Unassembled WGS sequence"/>
</dbReference>
<feature type="transmembrane region" description="Helical" evidence="2">
    <location>
        <begin position="321"/>
        <end position="344"/>
    </location>
</feature>
<name>A0A9D2C882_9MICO</name>
<evidence type="ECO:0000259" key="3">
    <source>
        <dbReference type="Pfam" id="PF01757"/>
    </source>
</evidence>
<evidence type="ECO:0000256" key="2">
    <source>
        <dbReference type="SAM" id="Phobius"/>
    </source>
</evidence>
<protein>
    <submittedName>
        <fullName evidence="4">Acyltransferase</fullName>
    </submittedName>
</protein>
<feature type="transmembrane region" description="Helical" evidence="2">
    <location>
        <begin position="219"/>
        <end position="238"/>
    </location>
</feature>
<feature type="transmembrane region" description="Helical" evidence="2">
    <location>
        <begin position="364"/>
        <end position="382"/>
    </location>
</feature>
<evidence type="ECO:0000256" key="1">
    <source>
        <dbReference type="SAM" id="MobiDB-lite"/>
    </source>
</evidence>
<accession>A0A9D2C882</accession>
<feature type="transmembrane region" description="Helical" evidence="2">
    <location>
        <begin position="48"/>
        <end position="68"/>
    </location>
</feature>
<dbReference type="GO" id="GO:0016747">
    <property type="term" value="F:acyltransferase activity, transferring groups other than amino-acyl groups"/>
    <property type="evidence" value="ECO:0007669"/>
    <property type="project" value="InterPro"/>
</dbReference>
<keyword evidence="4" id="KW-0012">Acyltransferase</keyword>
<evidence type="ECO:0000313" key="5">
    <source>
        <dbReference type="Proteomes" id="UP000824005"/>
    </source>
</evidence>
<feature type="domain" description="Acyltransferase 3" evidence="3">
    <location>
        <begin position="42"/>
        <end position="374"/>
    </location>
</feature>
<dbReference type="AlphaFoldDB" id="A0A9D2C882"/>
<gene>
    <name evidence="4" type="ORF">H9830_06110</name>
</gene>
<feature type="transmembrane region" description="Helical" evidence="2">
    <location>
        <begin position="250"/>
        <end position="271"/>
    </location>
</feature>
<dbReference type="InterPro" id="IPR002656">
    <property type="entry name" value="Acyl_transf_3_dom"/>
</dbReference>
<dbReference type="EMBL" id="DXDC01000175">
    <property type="protein sequence ID" value="HIY65836.1"/>
    <property type="molecule type" value="Genomic_DNA"/>
</dbReference>
<keyword evidence="4" id="KW-0808">Transferase</keyword>
<feature type="transmembrane region" description="Helical" evidence="2">
    <location>
        <begin position="88"/>
        <end position="109"/>
    </location>
</feature>
<evidence type="ECO:0000313" key="4">
    <source>
        <dbReference type="EMBL" id="HIY65836.1"/>
    </source>
</evidence>
<keyword evidence="2" id="KW-0472">Membrane</keyword>
<feature type="region of interest" description="Disordered" evidence="1">
    <location>
        <begin position="1"/>
        <end position="23"/>
    </location>
</feature>
<reference evidence="4" key="2">
    <citation type="submission" date="2021-04" db="EMBL/GenBank/DDBJ databases">
        <authorList>
            <person name="Gilroy R."/>
        </authorList>
    </citation>
    <scope>NUCLEOTIDE SEQUENCE</scope>
    <source>
        <strain evidence="4">ChiGjej1B1-98</strain>
    </source>
</reference>
<feature type="transmembrane region" description="Helical" evidence="2">
    <location>
        <begin position="420"/>
        <end position="441"/>
    </location>
</feature>
<feature type="transmembrane region" description="Helical" evidence="2">
    <location>
        <begin position="394"/>
        <end position="414"/>
    </location>
</feature>